<keyword evidence="1" id="KW-0732">Signal</keyword>
<dbReference type="Pfam" id="PF05380">
    <property type="entry name" value="Peptidase_A17"/>
    <property type="match status" value="1"/>
</dbReference>
<gene>
    <name evidence="2" type="ORF">DEA37_0004313</name>
</gene>
<proteinExistence type="predicted"/>
<feature type="chain" id="PRO_5023858733" evidence="1">
    <location>
        <begin position="18"/>
        <end position="144"/>
    </location>
</feature>
<dbReference type="InterPro" id="IPR008042">
    <property type="entry name" value="Retrotrans_Pao"/>
</dbReference>
<comment type="caution">
    <text evidence="2">The sequence shown here is derived from an EMBL/GenBank/DDBJ whole genome shotgun (WGS) entry which is preliminary data.</text>
</comment>
<dbReference type="Proteomes" id="UP000324629">
    <property type="component" value="Unassembled WGS sequence"/>
</dbReference>
<evidence type="ECO:0000313" key="3">
    <source>
        <dbReference type="Proteomes" id="UP000324629"/>
    </source>
</evidence>
<evidence type="ECO:0000256" key="1">
    <source>
        <dbReference type="SAM" id="SignalP"/>
    </source>
</evidence>
<feature type="signal peptide" evidence="1">
    <location>
        <begin position="1"/>
        <end position="17"/>
    </location>
</feature>
<accession>A0A5J4N9B4</accession>
<organism evidence="2 3">
    <name type="scientific">Paragonimus westermani</name>
    <dbReference type="NCBI Taxonomy" id="34504"/>
    <lineage>
        <taxon>Eukaryota</taxon>
        <taxon>Metazoa</taxon>
        <taxon>Spiralia</taxon>
        <taxon>Lophotrochozoa</taxon>
        <taxon>Platyhelminthes</taxon>
        <taxon>Trematoda</taxon>
        <taxon>Digenea</taxon>
        <taxon>Plagiorchiida</taxon>
        <taxon>Troglotremata</taxon>
        <taxon>Troglotrematidae</taxon>
        <taxon>Paragonimus</taxon>
    </lineage>
</organism>
<dbReference type="PANTHER" id="PTHR47331">
    <property type="entry name" value="PHD-TYPE DOMAIN-CONTAINING PROTEIN"/>
    <property type="match status" value="1"/>
</dbReference>
<evidence type="ECO:0000313" key="2">
    <source>
        <dbReference type="EMBL" id="KAA3672057.1"/>
    </source>
</evidence>
<sequence>MQAVTVTLLLISTLLKGDLRLTKYHSNVKGALIGIPIEDLSYVSELGSAADGSTEGPLASSSDTLDLVAPVLLTAQRFLKGLYRRKADWDEELALEEIVAWREWLHGLAGLTGLRSPRCIKPRTLKGPYRMELHSFSDAPEAGY</sequence>
<name>A0A5J4N9B4_9TREM</name>
<dbReference type="EMBL" id="QNGE01005428">
    <property type="protein sequence ID" value="KAA3672057.1"/>
    <property type="molecule type" value="Genomic_DNA"/>
</dbReference>
<dbReference type="AlphaFoldDB" id="A0A5J4N9B4"/>
<keyword evidence="3" id="KW-1185">Reference proteome</keyword>
<protein>
    <submittedName>
        <fullName evidence="2">Uncharacterized protein</fullName>
    </submittedName>
</protein>
<reference evidence="2 3" key="1">
    <citation type="journal article" date="2019" name="Gigascience">
        <title>Whole-genome sequence of the oriental lung fluke Paragonimus westermani.</title>
        <authorList>
            <person name="Oey H."/>
            <person name="Zakrzewski M."/>
            <person name="Narain K."/>
            <person name="Devi K.R."/>
            <person name="Agatsuma T."/>
            <person name="Nawaratna S."/>
            <person name="Gobert G.N."/>
            <person name="Jones M.K."/>
            <person name="Ragan M.A."/>
            <person name="McManus D.P."/>
            <person name="Krause L."/>
        </authorList>
    </citation>
    <scope>NUCLEOTIDE SEQUENCE [LARGE SCALE GENOMIC DNA]</scope>
    <source>
        <strain evidence="2 3">IND2009</strain>
    </source>
</reference>